<evidence type="ECO:0008006" key="4">
    <source>
        <dbReference type="Google" id="ProtNLM"/>
    </source>
</evidence>
<evidence type="ECO:0000313" key="3">
    <source>
        <dbReference type="Proteomes" id="UP000177629"/>
    </source>
</evidence>
<comment type="caution">
    <text evidence="2">The sequence shown here is derived from an EMBL/GenBank/DDBJ whole genome shotgun (WGS) entry which is preliminary data.</text>
</comment>
<name>A0A1G2PHR6_9BACT</name>
<dbReference type="EMBL" id="MHSS01000013">
    <property type="protein sequence ID" value="OHA47888.1"/>
    <property type="molecule type" value="Genomic_DNA"/>
</dbReference>
<sequence length="305" mass="31999">MSTALLGAFPAAAQTDAGKTIAISPLTFEITANPGDVITNALRVFNPGEDTVAVAVHVEDFSPSGETGQAVVSAPESTTYSIVSWTSIENSELVLGPKEQAIVNHTIRVPFNAEPGGHYGAITAEVRSGAVTGGTGIAVSQKVASLLLVAVAGDVQESLTISDFVGPGNVVLDASAVKFASRFDNQGSVHLKPRGFVTITDTFGREIATVALDQKNVLPGSKRVIETTWQPEGFVIGRVNAQLTAIYGSTNEPLAATTSFWVIPMRIVGPVGGGLLLFLVFGFVFRKRFALAFSIFVRGQHTANK</sequence>
<evidence type="ECO:0000256" key="1">
    <source>
        <dbReference type="SAM" id="Phobius"/>
    </source>
</evidence>
<proteinExistence type="predicted"/>
<gene>
    <name evidence="2" type="ORF">A2806_02515</name>
</gene>
<keyword evidence="1" id="KW-0472">Membrane</keyword>
<dbReference type="Proteomes" id="UP000177629">
    <property type="component" value="Unassembled WGS sequence"/>
</dbReference>
<feature type="transmembrane region" description="Helical" evidence="1">
    <location>
        <begin position="267"/>
        <end position="285"/>
    </location>
</feature>
<evidence type="ECO:0000313" key="2">
    <source>
        <dbReference type="EMBL" id="OHA47888.1"/>
    </source>
</evidence>
<reference evidence="2 3" key="1">
    <citation type="journal article" date="2016" name="Nat. Commun.">
        <title>Thousands of microbial genomes shed light on interconnected biogeochemical processes in an aquifer system.</title>
        <authorList>
            <person name="Anantharaman K."/>
            <person name="Brown C.T."/>
            <person name="Hug L.A."/>
            <person name="Sharon I."/>
            <person name="Castelle C.J."/>
            <person name="Probst A.J."/>
            <person name="Thomas B.C."/>
            <person name="Singh A."/>
            <person name="Wilkins M.J."/>
            <person name="Karaoz U."/>
            <person name="Brodie E.L."/>
            <person name="Williams K.H."/>
            <person name="Hubbard S.S."/>
            <person name="Banfield J.F."/>
        </authorList>
    </citation>
    <scope>NUCLEOTIDE SEQUENCE [LARGE SCALE GENOMIC DNA]</scope>
</reference>
<dbReference type="AlphaFoldDB" id="A0A1G2PHR6"/>
<protein>
    <recommendedName>
        <fullName evidence="4">DUF916 domain-containing protein</fullName>
    </recommendedName>
</protein>
<keyword evidence="1" id="KW-1133">Transmembrane helix</keyword>
<keyword evidence="1" id="KW-0812">Transmembrane</keyword>
<dbReference type="STRING" id="1802362.A2806_02515"/>
<organism evidence="2 3">
    <name type="scientific">Candidatus Terrybacteria bacterium RIFCSPHIGHO2_01_FULL_48_17</name>
    <dbReference type="NCBI Taxonomy" id="1802362"/>
    <lineage>
        <taxon>Bacteria</taxon>
        <taxon>Candidatus Terryibacteriota</taxon>
    </lineage>
</organism>
<accession>A0A1G2PHR6</accession>